<dbReference type="EC" id="6.-.-.-" evidence="3"/>
<comment type="function">
    <text evidence="3">Involved in bacillithiol (BSH) biosynthesis. May catalyze the last step of the pathway, the addition of cysteine to glucosamine malate (GlcN-Mal) to generate BSH.</text>
</comment>
<keyword evidence="1 3" id="KW-0436">Ligase</keyword>
<dbReference type="Pfam" id="PF10079">
    <property type="entry name" value="Rossmann-like_BshC"/>
    <property type="match status" value="1"/>
</dbReference>
<dbReference type="Proteomes" id="UP000067625">
    <property type="component" value="Chromosome"/>
</dbReference>
<dbReference type="InterPro" id="IPR011199">
    <property type="entry name" value="Bacillithiol_biosynth_BshC"/>
</dbReference>
<keyword evidence="2" id="KW-0175">Coiled coil</keyword>
<evidence type="ECO:0000256" key="3">
    <source>
        <dbReference type="HAMAP-Rule" id="MF_01867"/>
    </source>
</evidence>
<dbReference type="InterPro" id="IPR055399">
    <property type="entry name" value="CC_BshC"/>
</dbReference>
<evidence type="ECO:0000256" key="2">
    <source>
        <dbReference type="ARBA" id="ARBA00023054"/>
    </source>
</evidence>
<dbReference type="OrthoDB" id="9765151at2"/>
<evidence type="ECO:0000259" key="5">
    <source>
        <dbReference type="Pfam" id="PF24850"/>
    </source>
</evidence>
<name>A0A0M4FPQ5_9BACI</name>
<proteinExistence type="inferred from homology"/>
<evidence type="ECO:0000259" key="4">
    <source>
        <dbReference type="Pfam" id="PF10079"/>
    </source>
</evidence>
<dbReference type="Pfam" id="PF24850">
    <property type="entry name" value="CC_BshC"/>
    <property type="match status" value="1"/>
</dbReference>
<dbReference type="NCBIfam" id="TIGR03998">
    <property type="entry name" value="thiol_BshC"/>
    <property type="match status" value="1"/>
</dbReference>
<organism evidence="6 7">
    <name type="scientific">Bacillus gobiensis</name>
    <dbReference type="NCBI Taxonomy" id="1441095"/>
    <lineage>
        <taxon>Bacteria</taxon>
        <taxon>Bacillati</taxon>
        <taxon>Bacillota</taxon>
        <taxon>Bacilli</taxon>
        <taxon>Bacillales</taxon>
        <taxon>Bacillaceae</taxon>
        <taxon>Bacillus</taxon>
    </lineage>
</organism>
<dbReference type="PATRIC" id="fig|1441095.3.peg.1026"/>
<dbReference type="RefSeq" id="WP_053602710.1">
    <property type="nucleotide sequence ID" value="NZ_CP012600.1"/>
</dbReference>
<feature type="domain" description="Bacillithiol biosynthesis BshC C-terminal coiled-coil" evidence="5">
    <location>
        <begin position="382"/>
        <end position="539"/>
    </location>
</feature>
<feature type="domain" description="Bacillithiol biosynthesis BshC N-terminal Rossmann-like" evidence="4">
    <location>
        <begin position="1"/>
        <end position="378"/>
    </location>
</feature>
<evidence type="ECO:0000256" key="1">
    <source>
        <dbReference type="ARBA" id="ARBA00022598"/>
    </source>
</evidence>
<protein>
    <recommendedName>
        <fullName evidence="3">Putative cysteine ligase BshC</fullName>
        <ecNumber evidence="3">6.-.-.-</ecNumber>
    </recommendedName>
</protein>
<dbReference type="STRING" id="1441095.AM592_04665"/>
<keyword evidence="7" id="KW-1185">Reference proteome</keyword>
<evidence type="ECO:0000313" key="7">
    <source>
        <dbReference type="Proteomes" id="UP000067625"/>
    </source>
</evidence>
<evidence type="ECO:0000313" key="6">
    <source>
        <dbReference type="EMBL" id="ALC80959.1"/>
    </source>
</evidence>
<dbReference type="PIRSF" id="PIRSF012535">
    <property type="entry name" value="UCP012535"/>
    <property type="match status" value="1"/>
</dbReference>
<dbReference type="AlphaFoldDB" id="A0A0M4FPQ5"/>
<reference evidence="7" key="1">
    <citation type="submission" date="2015-08" db="EMBL/GenBank/DDBJ databases">
        <title>Genome sequencing project for genomic taxonomy and phylogenomics of Bacillus-like bacteria.</title>
        <authorList>
            <person name="Liu B."/>
            <person name="Wang J."/>
            <person name="Zhu Y."/>
            <person name="Liu G."/>
            <person name="Chen Q."/>
            <person name="Chen Z."/>
            <person name="Lan J."/>
            <person name="Che J."/>
            <person name="Ge C."/>
            <person name="Shi H."/>
            <person name="Pan Z."/>
            <person name="Liu X."/>
        </authorList>
    </citation>
    <scope>NUCLEOTIDE SEQUENCE [LARGE SCALE GENOMIC DNA]</scope>
    <source>
        <strain evidence="7">FJAT-4402</strain>
    </source>
</reference>
<dbReference type="GO" id="GO:0016874">
    <property type="term" value="F:ligase activity"/>
    <property type="evidence" value="ECO:0007669"/>
    <property type="project" value="UniProtKB-UniRule"/>
</dbReference>
<gene>
    <name evidence="3" type="primary">bshC</name>
    <name evidence="6" type="ORF">AM592_04665</name>
</gene>
<dbReference type="EMBL" id="CP012600">
    <property type="protein sequence ID" value="ALC80959.1"/>
    <property type="molecule type" value="Genomic_DNA"/>
</dbReference>
<sequence length="539" mass="63161">MQLTALSIQSKNPFVRDYIEGKKDVLNFFDYDMTNDRVWEDRLNDLSFRTFSRDTLADYLLEYHKKFKSDEMNLSIEKIRNPNSVMIVGGQQAGLLTGPLYTIHKVISIIVLAKEKEEQLQVPVIPLFWVAGEDHDIEEINHVFTAENGRLSKKKLSQNQVKKSCASRTLLDKRKCKDWIDEVFKTYGETEYTLSLMEELYRCLDCSDTYVEFFEQIIANLFQEDGLLLLNSGDPGLRKLETEFFQELLEKNDDLADALEAQQEDIAKAGYSNVIDYQEKHANLFYEFDGERFLIRKSNGNYTIHDLGIEWSEDELIQVIKETPEAFSNNVVTRPLMQEFLLPTLAFIAGPGELSYWAELKRIFHIMDFKMAPLVPRLNISILERHIDTKLLERNLELSDVIENGVERWKNRYFTDRIPEDFEASLLQAKTEIESIHSRLRYEALQIDNSLEGVVKKNAAFIQQQLDFLDHSVKKSVKRREDRVLRDFDRIQTSLCPDSSLQERIWNIMYYLNKYGPDFIKRFKSLPFSFQNKHNVVKL</sequence>
<comment type="similarity">
    <text evidence="3">Belongs to the BshC family.</text>
</comment>
<dbReference type="HAMAP" id="MF_01867">
    <property type="entry name" value="BshC"/>
    <property type="match status" value="1"/>
</dbReference>
<accession>A0A0M4FPQ5</accession>
<reference evidence="6 7" key="2">
    <citation type="journal article" date="2016" name="Int. J. Syst. Evol. Microbiol.">
        <title>Bacillus gobiensis sp. nov., isolated from a soil sample.</title>
        <authorList>
            <person name="Liu B."/>
            <person name="Liu G.H."/>
            <person name="Cetin S."/>
            <person name="Schumann P."/>
            <person name="Pan Z.Z."/>
            <person name="Chen Q.Q."/>
        </authorList>
    </citation>
    <scope>NUCLEOTIDE SEQUENCE [LARGE SCALE GENOMIC DNA]</scope>
    <source>
        <strain evidence="6 7">FJAT-4402</strain>
    </source>
</reference>
<dbReference type="InterPro" id="IPR055398">
    <property type="entry name" value="Rossmann-like_BshC"/>
</dbReference>